<gene>
    <name evidence="1" type="ORF">HGA15_14865</name>
</gene>
<comment type="caution">
    <text evidence="1">The sequence shown here is derived from an EMBL/GenBank/DDBJ whole genome shotgun (WGS) entry which is preliminary data.</text>
</comment>
<protein>
    <submittedName>
        <fullName evidence="1">Uncharacterized protein</fullName>
    </submittedName>
</protein>
<dbReference type="EMBL" id="JAAXOT010000006">
    <property type="protein sequence ID" value="NKY57411.1"/>
    <property type="molecule type" value="Genomic_DNA"/>
</dbReference>
<organism evidence="1 2">
    <name type="scientific">Nocardia flavorosea</name>
    <dbReference type="NCBI Taxonomy" id="53429"/>
    <lineage>
        <taxon>Bacteria</taxon>
        <taxon>Bacillati</taxon>
        <taxon>Actinomycetota</taxon>
        <taxon>Actinomycetes</taxon>
        <taxon>Mycobacteriales</taxon>
        <taxon>Nocardiaceae</taxon>
        <taxon>Nocardia</taxon>
    </lineage>
</organism>
<reference evidence="1 2" key="1">
    <citation type="submission" date="2020-04" db="EMBL/GenBank/DDBJ databases">
        <title>MicrobeNet Type strains.</title>
        <authorList>
            <person name="Nicholson A.C."/>
        </authorList>
    </citation>
    <scope>NUCLEOTIDE SEQUENCE [LARGE SCALE GENOMIC DNA]</scope>
    <source>
        <strain evidence="1 2">JCM 3332</strain>
    </source>
</reference>
<keyword evidence="2" id="KW-1185">Reference proteome</keyword>
<name>A0A846YHW0_9NOCA</name>
<dbReference type="Proteomes" id="UP000570678">
    <property type="component" value="Unassembled WGS sequence"/>
</dbReference>
<sequence length="50" mass="6086">MPSSDPDYKAKWHRRVSREARMWRALVRYAAENHDTHIRERITEIEAYVS</sequence>
<dbReference type="AlphaFoldDB" id="A0A846YHW0"/>
<evidence type="ECO:0000313" key="1">
    <source>
        <dbReference type="EMBL" id="NKY57411.1"/>
    </source>
</evidence>
<proteinExistence type="predicted"/>
<dbReference type="RefSeq" id="WP_157116576.1">
    <property type="nucleotide sequence ID" value="NZ_JAAXOT010000006.1"/>
</dbReference>
<accession>A0A846YHW0</accession>
<evidence type="ECO:0000313" key="2">
    <source>
        <dbReference type="Proteomes" id="UP000570678"/>
    </source>
</evidence>